<feature type="compositionally biased region" description="Polar residues" evidence="1">
    <location>
        <begin position="1"/>
        <end position="14"/>
    </location>
</feature>
<dbReference type="AlphaFoldDB" id="A0A7G2CPY6"/>
<feature type="region of interest" description="Disordered" evidence="1">
    <location>
        <begin position="1"/>
        <end position="51"/>
    </location>
</feature>
<dbReference type="Proteomes" id="UP000515908">
    <property type="component" value="Chromosome 16"/>
</dbReference>
<feature type="compositionally biased region" description="Acidic residues" evidence="1">
    <location>
        <begin position="173"/>
        <end position="188"/>
    </location>
</feature>
<protein>
    <submittedName>
        <fullName evidence="2">Uncharacterized protein</fullName>
    </submittedName>
</protein>
<reference evidence="2 3" key="1">
    <citation type="submission" date="2020-08" db="EMBL/GenBank/DDBJ databases">
        <authorList>
            <person name="Newling K."/>
            <person name="Davey J."/>
            <person name="Forrester S."/>
        </authorList>
    </citation>
    <scope>NUCLEOTIDE SEQUENCE [LARGE SCALE GENOMIC DNA]</scope>
    <source>
        <strain evidence="3">Crithidia deanei Carvalho (ATCC PRA-265)</strain>
    </source>
</reference>
<evidence type="ECO:0000313" key="3">
    <source>
        <dbReference type="Proteomes" id="UP000515908"/>
    </source>
</evidence>
<accession>A0A7G2CPY6</accession>
<organism evidence="2 3">
    <name type="scientific">Angomonas deanei</name>
    <dbReference type="NCBI Taxonomy" id="59799"/>
    <lineage>
        <taxon>Eukaryota</taxon>
        <taxon>Discoba</taxon>
        <taxon>Euglenozoa</taxon>
        <taxon>Kinetoplastea</taxon>
        <taxon>Metakinetoplastina</taxon>
        <taxon>Trypanosomatida</taxon>
        <taxon>Trypanosomatidae</taxon>
        <taxon>Strigomonadinae</taxon>
        <taxon>Angomonas</taxon>
    </lineage>
</organism>
<feature type="compositionally biased region" description="Polar residues" evidence="1">
    <location>
        <begin position="125"/>
        <end position="140"/>
    </location>
</feature>
<feature type="region of interest" description="Disordered" evidence="1">
    <location>
        <begin position="110"/>
        <end position="206"/>
    </location>
</feature>
<evidence type="ECO:0000313" key="2">
    <source>
        <dbReference type="EMBL" id="CAD2220252.1"/>
    </source>
</evidence>
<dbReference type="VEuPathDB" id="TriTrypDB:ADEAN_000776700"/>
<dbReference type="EMBL" id="LR877160">
    <property type="protein sequence ID" value="CAD2220252.1"/>
    <property type="molecule type" value="Genomic_DNA"/>
</dbReference>
<name>A0A7G2CPY6_9TRYP</name>
<sequence>MSTSSLDPNRQSPQADLPAALHRTDTSAADLRPLGAVPTQRNNIPPQDFIENSVSHHSSVTHEEYGIRGDDPLGNGDFLVPDALSNGTNLSINIRNSYTSKPVETAGAVRNSALPTSIEDEQDSLDGSSCNTAPISVTQRSQDEESDDLTKKARPTQLVIDGEVYDLPPHESDFDEEEWHELGDEEEGAGGVPIYRETDDDFGNEL</sequence>
<evidence type="ECO:0000256" key="1">
    <source>
        <dbReference type="SAM" id="MobiDB-lite"/>
    </source>
</evidence>
<gene>
    <name evidence="2" type="ORF">ADEAN_000776700</name>
</gene>
<keyword evidence="3" id="KW-1185">Reference proteome</keyword>
<proteinExistence type="predicted"/>